<evidence type="ECO:0000313" key="2">
    <source>
        <dbReference type="Proteomes" id="UP000032142"/>
    </source>
</evidence>
<name>A0A0B0NRC4_GOSAR</name>
<dbReference type="Proteomes" id="UP000032142">
    <property type="component" value="Unassembled WGS sequence"/>
</dbReference>
<gene>
    <name evidence="1" type="ORF">F383_08556</name>
</gene>
<evidence type="ECO:0000313" key="1">
    <source>
        <dbReference type="EMBL" id="KHG14324.1"/>
    </source>
</evidence>
<sequence length="37" mass="4081">MLHKSVYPTVLGRPGTRVCVASLKGTRARHMGMWLAV</sequence>
<dbReference type="EMBL" id="KN401310">
    <property type="protein sequence ID" value="KHG14324.1"/>
    <property type="molecule type" value="Genomic_DNA"/>
</dbReference>
<organism evidence="1 2">
    <name type="scientific">Gossypium arboreum</name>
    <name type="common">Tree cotton</name>
    <name type="synonym">Gossypium nanking</name>
    <dbReference type="NCBI Taxonomy" id="29729"/>
    <lineage>
        <taxon>Eukaryota</taxon>
        <taxon>Viridiplantae</taxon>
        <taxon>Streptophyta</taxon>
        <taxon>Embryophyta</taxon>
        <taxon>Tracheophyta</taxon>
        <taxon>Spermatophyta</taxon>
        <taxon>Magnoliopsida</taxon>
        <taxon>eudicotyledons</taxon>
        <taxon>Gunneridae</taxon>
        <taxon>Pentapetalae</taxon>
        <taxon>rosids</taxon>
        <taxon>malvids</taxon>
        <taxon>Malvales</taxon>
        <taxon>Malvaceae</taxon>
        <taxon>Malvoideae</taxon>
        <taxon>Gossypium</taxon>
    </lineage>
</organism>
<keyword evidence="2" id="KW-1185">Reference proteome</keyword>
<proteinExistence type="predicted"/>
<reference evidence="2" key="1">
    <citation type="submission" date="2014-09" db="EMBL/GenBank/DDBJ databases">
        <authorList>
            <person name="Mudge J."/>
            <person name="Ramaraj T."/>
            <person name="Lindquist I.E."/>
            <person name="Bharti A.K."/>
            <person name="Sundararajan A."/>
            <person name="Cameron C.T."/>
            <person name="Woodward J.E."/>
            <person name="May G.D."/>
            <person name="Brubaker C."/>
            <person name="Broadhvest J."/>
            <person name="Wilkins T.A."/>
        </authorList>
    </citation>
    <scope>NUCLEOTIDE SEQUENCE</scope>
    <source>
        <strain evidence="2">cv. AKA8401</strain>
    </source>
</reference>
<dbReference type="AlphaFoldDB" id="A0A0B0NRC4"/>
<accession>A0A0B0NRC4</accession>
<protein>
    <submittedName>
        <fullName evidence="1">Uncharacterized protein</fullName>
    </submittedName>
</protein>